<dbReference type="Pfam" id="PF24821">
    <property type="entry name" value="DUF7711"/>
    <property type="match status" value="1"/>
</dbReference>
<dbReference type="RefSeq" id="WP_130493245.1">
    <property type="nucleotide sequence ID" value="NZ_SGXD01000003.1"/>
</dbReference>
<protein>
    <recommendedName>
        <fullName evidence="1">DUF7711 domain-containing protein</fullName>
    </recommendedName>
</protein>
<evidence type="ECO:0000259" key="1">
    <source>
        <dbReference type="Pfam" id="PF24821"/>
    </source>
</evidence>
<keyword evidence="3" id="KW-1185">Reference proteome</keyword>
<proteinExistence type="predicted"/>
<dbReference type="InterPro" id="IPR056128">
    <property type="entry name" value="DUF7711"/>
</dbReference>
<evidence type="ECO:0000313" key="3">
    <source>
        <dbReference type="Proteomes" id="UP000293638"/>
    </source>
</evidence>
<comment type="caution">
    <text evidence="2">The sequence shown here is derived from an EMBL/GenBank/DDBJ whole genome shotgun (WGS) entry which is preliminary data.</text>
</comment>
<gene>
    <name evidence="2" type="ORF">EV189_2482</name>
</gene>
<dbReference type="OrthoDB" id="3529973at2"/>
<dbReference type="Proteomes" id="UP000293638">
    <property type="component" value="Unassembled WGS sequence"/>
</dbReference>
<reference evidence="2 3" key="1">
    <citation type="submission" date="2019-02" db="EMBL/GenBank/DDBJ databases">
        <title>Genomic Encyclopedia of Type Strains, Phase IV (KMG-IV): sequencing the most valuable type-strain genomes for metagenomic binning, comparative biology and taxonomic classification.</title>
        <authorList>
            <person name="Goeker M."/>
        </authorList>
    </citation>
    <scope>NUCLEOTIDE SEQUENCE [LARGE SCALE GENOMIC DNA]</scope>
    <source>
        <strain evidence="2 3">DSM 45622</strain>
    </source>
</reference>
<name>A0A4Q7NR19_9ACTN</name>
<accession>A0A4Q7NR19</accession>
<evidence type="ECO:0000313" key="2">
    <source>
        <dbReference type="EMBL" id="RZS87060.1"/>
    </source>
</evidence>
<dbReference type="AlphaFoldDB" id="A0A4Q7NR19"/>
<organism evidence="2 3">
    <name type="scientific">Motilibacter rhizosphaerae</name>
    <dbReference type="NCBI Taxonomy" id="598652"/>
    <lineage>
        <taxon>Bacteria</taxon>
        <taxon>Bacillati</taxon>
        <taxon>Actinomycetota</taxon>
        <taxon>Actinomycetes</taxon>
        <taxon>Motilibacterales</taxon>
        <taxon>Motilibacteraceae</taxon>
        <taxon>Motilibacter</taxon>
    </lineage>
</organism>
<sequence>MKRSRALHHVRTVVDGCAAQPRFGAFHVVAAWLHGPLLDGAEDVETVQLALVTDLPAAEVWWRAVPAGAEHWLQATKLTGLPLDVAWRSSAGPSLAPGIERPLLLWDTAGPREDALATLESSAAGSLRLPVPSEGERASALAAERATSRDALRRTTAAYRAGRWAPGDLARLADPLATAAAGYLELTEEPA</sequence>
<feature type="domain" description="DUF7711" evidence="1">
    <location>
        <begin position="1"/>
        <end position="188"/>
    </location>
</feature>
<dbReference type="EMBL" id="SGXD01000003">
    <property type="protein sequence ID" value="RZS87060.1"/>
    <property type="molecule type" value="Genomic_DNA"/>
</dbReference>